<evidence type="ECO:0000313" key="3">
    <source>
        <dbReference type="EMBL" id="MCV7171924.1"/>
    </source>
</evidence>
<dbReference type="AlphaFoldDB" id="A0A9X2YQA6"/>
<dbReference type="Proteomes" id="UP001140293">
    <property type="component" value="Unassembled WGS sequence"/>
</dbReference>
<proteinExistence type="predicted"/>
<dbReference type="GO" id="GO:0009103">
    <property type="term" value="P:lipopolysaccharide biosynthetic process"/>
    <property type="evidence" value="ECO:0007669"/>
    <property type="project" value="TreeGrafter"/>
</dbReference>
<protein>
    <submittedName>
        <fullName evidence="3">Glycosyltransferase family 4 protein</fullName>
    </submittedName>
</protein>
<evidence type="ECO:0000313" key="4">
    <source>
        <dbReference type="Proteomes" id="UP001140293"/>
    </source>
</evidence>
<sequence length="348" mass="38255">MQSVHVNGKWLSQSLTGTQRYASEITLAIAEAAEVDLILHLPNDAPLPDWTNLPRLEIRRAPLRGVLFEQVYLPWATRGEMLLNFAGPAPLLKKRQLVTMHDATPFRYPRTFRKSFVAFYFVMYFVLARSARKLATVSSFSARELADVLGIPADRFIIAGCAADSLARVDPKKPDMAVPIDPYIVVGTLAKHKNVSRPVDAITASGRRVVVVGTAGSVHVFAPASSSAQTATIAGRLTDAELVWLYRNSRALVIPSRYEGFGLPVLEAQSLCCPVVSSNAASLPEVGGDAAIYFPPDDVTHLLSALDSLERDDRLTADLRRRGTRNAQRYTWKQSADSILRCVLAELR</sequence>
<dbReference type="CDD" id="cd03809">
    <property type="entry name" value="GT4_MtfB-like"/>
    <property type="match status" value="1"/>
</dbReference>
<accession>A0A9X2YQA6</accession>
<name>A0A9X2YQA6_9MYCO</name>
<dbReference type="PANTHER" id="PTHR46401:SF2">
    <property type="entry name" value="GLYCOSYLTRANSFERASE WBBK-RELATED"/>
    <property type="match status" value="1"/>
</dbReference>
<evidence type="ECO:0000259" key="2">
    <source>
        <dbReference type="Pfam" id="PF00534"/>
    </source>
</evidence>
<dbReference type="PANTHER" id="PTHR46401">
    <property type="entry name" value="GLYCOSYLTRANSFERASE WBBK-RELATED"/>
    <property type="match status" value="1"/>
</dbReference>
<evidence type="ECO:0000256" key="1">
    <source>
        <dbReference type="ARBA" id="ARBA00022679"/>
    </source>
</evidence>
<keyword evidence="1" id="KW-0808">Transferase</keyword>
<organism evidence="3 4">
    <name type="scientific">[Mycobacterium] manitobense</name>
    <dbReference type="NCBI Taxonomy" id="190147"/>
    <lineage>
        <taxon>Bacteria</taxon>
        <taxon>Bacillati</taxon>
        <taxon>Actinomycetota</taxon>
        <taxon>Actinomycetes</taxon>
        <taxon>Mycobacteriales</taxon>
        <taxon>Mycobacteriaceae</taxon>
        <taxon>Mycolicibacterium</taxon>
    </lineage>
</organism>
<reference evidence="3" key="2">
    <citation type="journal article" date="2022" name="BMC Genomics">
        <title>Comparative genome analysis of mycobacteria focusing on tRNA and non-coding RNA.</title>
        <authorList>
            <person name="Behra P.R.K."/>
            <person name="Pettersson B.M.F."/>
            <person name="Ramesh M."/>
            <person name="Das S."/>
            <person name="Dasgupta S."/>
            <person name="Kirsebom L.A."/>
        </authorList>
    </citation>
    <scope>NUCLEOTIDE SEQUENCE</scope>
    <source>
        <strain evidence="3">DSM 44615</strain>
    </source>
</reference>
<feature type="domain" description="Glycosyl transferase family 1" evidence="2">
    <location>
        <begin position="184"/>
        <end position="324"/>
    </location>
</feature>
<gene>
    <name evidence="3" type="ORF">H7I41_18575</name>
</gene>
<comment type="caution">
    <text evidence="3">The sequence shown here is derived from an EMBL/GenBank/DDBJ whole genome shotgun (WGS) entry which is preliminary data.</text>
</comment>
<dbReference type="SUPFAM" id="SSF53756">
    <property type="entry name" value="UDP-Glycosyltransferase/glycogen phosphorylase"/>
    <property type="match status" value="1"/>
</dbReference>
<reference evidence="3" key="1">
    <citation type="submission" date="2020-07" db="EMBL/GenBank/DDBJ databases">
        <authorList>
            <person name="Pettersson B.M.F."/>
            <person name="Behra P.R.K."/>
            <person name="Ramesh M."/>
            <person name="Das S."/>
            <person name="Dasgupta S."/>
            <person name="Kirsebom L.A."/>
        </authorList>
    </citation>
    <scope>NUCLEOTIDE SEQUENCE</scope>
    <source>
        <strain evidence="3">DSM 44615</strain>
    </source>
</reference>
<dbReference type="EMBL" id="JACKSJ010000148">
    <property type="protein sequence ID" value="MCV7171924.1"/>
    <property type="molecule type" value="Genomic_DNA"/>
</dbReference>
<dbReference type="Gene3D" id="3.40.50.2000">
    <property type="entry name" value="Glycogen Phosphorylase B"/>
    <property type="match status" value="2"/>
</dbReference>
<dbReference type="GO" id="GO:0016757">
    <property type="term" value="F:glycosyltransferase activity"/>
    <property type="evidence" value="ECO:0007669"/>
    <property type="project" value="InterPro"/>
</dbReference>
<dbReference type="Pfam" id="PF00534">
    <property type="entry name" value="Glycos_transf_1"/>
    <property type="match status" value="1"/>
</dbReference>
<keyword evidence="4" id="KW-1185">Reference proteome</keyword>
<dbReference type="InterPro" id="IPR001296">
    <property type="entry name" value="Glyco_trans_1"/>
</dbReference>